<feature type="transmembrane region" description="Helical" evidence="1">
    <location>
        <begin position="61"/>
        <end position="79"/>
    </location>
</feature>
<protein>
    <submittedName>
        <fullName evidence="2">Uncharacterized protein</fullName>
    </submittedName>
</protein>
<name>A0A098EJQ2_9BACL</name>
<sequence length="152" mass="16488">MAAAVRTFPATYSKAPILYHGPRKKPFSAGKAILASTASLTIVWGFIADKNRTTQANHSDALSISLGAFLGAASLYFLTRKTFDSTQDIQLSAFLPSMFWAAQGISSTYNSDARNTPSISTDKKIWLDEKLVSMAMLSLAGIGYALENQQRD</sequence>
<accession>A0A098EJQ2</accession>
<dbReference type="EMBL" id="CCXS01000001">
    <property type="protein sequence ID" value="CEG22554.1"/>
    <property type="molecule type" value="Genomic_DNA"/>
</dbReference>
<evidence type="ECO:0000256" key="1">
    <source>
        <dbReference type="SAM" id="Phobius"/>
    </source>
</evidence>
<keyword evidence="3" id="KW-1185">Reference proteome</keyword>
<dbReference type="OrthoDB" id="122427at2"/>
<gene>
    <name evidence="2" type="ORF">BN1080_01483</name>
</gene>
<keyword evidence="1" id="KW-0812">Transmembrane</keyword>
<dbReference type="Proteomes" id="UP000043699">
    <property type="component" value="Unassembled WGS sequence"/>
</dbReference>
<reference evidence="2 3" key="1">
    <citation type="submission" date="2014-09" db="EMBL/GenBank/DDBJ databases">
        <authorList>
            <person name="Urmite Genomes Urmite Genomes"/>
        </authorList>
    </citation>
    <scope>NUCLEOTIDE SEQUENCE [LARGE SCALE GENOMIC DNA]</scope>
    <source>
        <strain evidence="2 3">ES2</strain>
    </source>
</reference>
<organism evidence="2 3">
    <name type="scientific">Planococcus massiliensis</name>
    <dbReference type="NCBI Taxonomy" id="1499687"/>
    <lineage>
        <taxon>Bacteria</taxon>
        <taxon>Bacillati</taxon>
        <taxon>Bacillota</taxon>
        <taxon>Bacilli</taxon>
        <taxon>Bacillales</taxon>
        <taxon>Caryophanaceae</taxon>
        <taxon>Planococcus</taxon>
    </lineage>
</organism>
<proteinExistence type="predicted"/>
<dbReference type="RefSeq" id="WP_052651356.1">
    <property type="nucleotide sequence ID" value="NZ_CCXS01000001.1"/>
</dbReference>
<feature type="transmembrane region" description="Helical" evidence="1">
    <location>
        <begin position="32"/>
        <end position="49"/>
    </location>
</feature>
<evidence type="ECO:0000313" key="3">
    <source>
        <dbReference type="Proteomes" id="UP000043699"/>
    </source>
</evidence>
<keyword evidence="1" id="KW-1133">Transmembrane helix</keyword>
<dbReference type="AlphaFoldDB" id="A0A098EJQ2"/>
<keyword evidence="1" id="KW-0472">Membrane</keyword>
<evidence type="ECO:0000313" key="2">
    <source>
        <dbReference type="EMBL" id="CEG22554.1"/>
    </source>
</evidence>